<dbReference type="EMBL" id="CM037160">
    <property type="protein sequence ID" value="KAH7839814.1"/>
    <property type="molecule type" value="Genomic_DNA"/>
</dbReference>
<reference evidence="1 2" key="1">
    <citation type="journal article" date="2021" name="Hortic Res">
        <title>High-quality reference genome and annotation aids understanding of berry development for evergreen blueberry (Vaccinium darrowii).</title>
        <authorList>
            <person name="Yu J."/>
            <person name="Hulse-Kemp A.M."/>
            <person name="Babiker E."/>
            <person name="Staton M."/>
        </authorList>
    </citation>
    <scope>NUCLEOTIDE SEQUENCE [LARGE SCALE GENOMIC DNA]</scope>
    <source>
        <strain evidence="2">cv. NJ 8807/NJ 8810</strain>
        <tissue evidence="1">Young leaf</tissue>
    </source>
</reference>
<proteinExistence type="predicted"/>
<protein>
    <submittedName>
        <fullName evidence="1">Uncharacterized protein</fullName>
    </submittedName>
</protein>
<evidence type="ECO:0000313" key="2">
    <source>
        <dbReference type="Proteomes" id="UP000828048"/>
    </source>
</evidence>
<keyword evidence="2" id="KW-1185">Reference proteome</keyword>
<evidence type="ECO:0000313" key="1">
    <source>
        <dbReference type="EMBL" id="KAH7839814.1"/>
    </source>
</evidence>
<gene>
    <name evidence="1" type="ORF">Vadar_009154</name>
</gene>
<comment type="caution">
    <text evidence="1">The sequence shown here is derived from an EMBL/GenBank/DDBJ whole genome shotgun (WGS) entry which is preliminary data.</text>
</comment>
<name>A0ACB7XGA5_9ERIC</name>
<dbReference type="Proteomes" id="UP000828048">
    <property type="component" value="Chromosome 10"/>
</dbReference>
<accession>A0ACB7XGA5</accession>
<organism evidence="1 2">
    <name type="scientific">Vaccinium darrowii</name>
    <dbReference type="NCBI Taxonomy" id="229202"/>
    <lineage>
        <taxon>Eukaryota</taxon>
        <taxon>Viridiplantae</taxon>
        <taxon>Streptophyta</taxon>
        <taxon>Embryophyta</taxon>
        <taxon>Tracheophyta</taxon>
        <taxon>Spermatophyta</taxon>
        <taxon>Magnoliopsida</taxon>
        <taxon>eudicotyledons</taxon>
        <taxon>Gunneridae</taxon>
        <taxon>Pentapetalae</taxon>
        <taxon>asterids</taxon>
        <taxon>Ericales</taxon>
        <taxon>Ericaceae</taxon>
        <taxon>Vaccinioideae</taxon>
        <taxon>Vaccinieae</taxon>
        <taxon>Vaccinium</taxon>
    </lineage>
</organism>
<sequence>MGFPSFLLSFFLVFHLLLSSGSSCPFSFDCGRHGQIKFPFTNDTYPGCGLCVNCSKPVPEVELGEKGKSILVSSIHEEAINISDPTLKSLIEKKSCDFFSYFHPPNNDPIPYTISPSRTSIKCNTSGPDHDDDYIRYLGEGCHESAAFYLYRKNTVLTPDSVPRNCARFQLPGVSSDEDKSPIEPFSLLTSDFAVEYHFPFPSPSPPISPSSNVPEERGQSHLGLILGIAVSSAGIMKESIVSLLGARGTAGYIAQEVFSRNFGGVSHKSDVYSYGMMVLEIVGGRKNISDDVDHTSEIYFPHWVYKRLELDEDLGLHGIRDNEANASARGR</sequence>